<proteinExistence type="predicted"/>
<dbReference type="EMBL" id="QGGQ01000005">
    <property type="protein sequence ID" value="PWK23051.1"/>
    <property type="molecule type" value="Genomic_DNA"/>
</dbReference>
<reference evidence="4 5" key="1">
    <citation type="submission" date="2018-05" db="EMBL/GenBank/DDBJ databases">
        <title>Genomic Encyclopedia of Archaeal and Bacterial Type Strains, Phase II (KMG-II): from individual species to whole genera.</title>
        <authorList>
            <person name="Goeker M."/>
        </authorList>
    </citation>
    <scope>NUCLEOTIDE SEQUENCE [LARGE SCALE GENOMIC DNA]</scope>
    <source>
        <strain evidence="4 5">DSM 23514</strain>
    </source>
</reference>
<name>A0A316DY61_9FLAO</name>
<dbReference type="RefSeq" id="WP_109650835.1">
    <property type="nucleotide sequence ID" value="NZ_JACWLN010000001.1"/>
</dbReference>
<feature type="domain" description="DUF1829" evidence="2">
    <location>
        <begin position="161"/>
        <end position="249"/>
    </location>
</feature>
<evidence type="ECO:0000313" key="5">
    <source>
        <dbReference type="Proteomes" id="UP000245667"/>
    </source>
</evidence>
<evidence type="ECO:0000313" key="6">
    <source>
        <dbReference type="Proteomes" id="UP000651837"/>
    </source>
</evidence>
<dbReference type="EMBL" id="JACWLN010000001">
    <property type="protein sequence ID" value="MBD1259806.1"/>
    <property type="molecule type" value="Genomic_DNA"/>
</dbReference>
<comment type="caution">
    <text evidence="4">The sequence shown here is derived from an EMBL/GenBank/DDBJ whole genome shotgun (WGS) entry which is preliminary data.</text>
</comment>
<dbReference type="Proteomes" id="UP000651837">
    <property type="component" value="Unassembled WGS sequence"/>
</dbReference>
<evidence type="ECO:0000313" key="3">
    <source>
        <dbReference type="EMBL" id="MBD1259806.1"/>
    </source>
</evidence>
<evidence type="ECO:0000259" key="1">
    <source>
        <dbReference type="Pfam" id="PF08861"/>
    </source>
</evidence>
<protein>
    <submittedName>
        <fullName evidence="3">DUF1828 domain-containing protein</fullName>
    </submittedName>
    <submittedName>
        <fullName evidence="4">Uncharacterized protein DUF1829</fullName>
    </submittedName>
</protein>
<dbReference type="Pfam" id="PF08862">
    <property type="entry name" value="DUF1829"/>
    <property type="match status" value="1"/>
</dbReference>
<sequence length="260" mass="30037">MNWVNTYVDDYYKWLREKTFIQQGSTTDWFLINTPFLGAFNDTIEIYARKHGDQLTLSDNGETMANLELQGLHIQGSKKRKELLDSILLSYGLNCVNNEILVETNLENFSQSKHNFLQAIIEVNDLYVLSKNNVASIFKEDVRNYLDSQNIIYTPDFISKGATGLEFNFDFQIAQKSKEIVIKSFNTVNKQNLSTFLFSWEDIKPVREKSTKKDVRAIAIINDSEKRVKSEFLDALKSKSASYILWSERDTRANKDLLVA</sequence>
<reference evidence="3 6" key="2">
    <citation type="submission" date="2020-07" db="EMBL/GenBank/DDBJ databases">
        <title>The draft genome sequence of Maribacter polysiphoniae KCTC 22021.</title>
        <authorList>
            <person name="Mu L."/>
        </authorList>
    </citation>
    <scope>NUCLEOTIDE SEQUENCE [LARGE SCALE GENOMIC DNA]</scope>
    <source>
        <strain evidence="3 6">KCTC 22021</strain>
    </source>
</reference>
<dbReference type="Pfam" id="PF08861">
    <property type="entry name" value="DUF1828"/>
    <property type="match status" value="1"/>
</dbReference>
<dbReference type="OrthoDB" id="1321863at2"/>
<evidence type="ECO:0000313" key="4">
    <source>
        <dbReference type="EMBL" id="PWK23051.1"/>
    </source>
</evidence>
<dbReference type="AlphaFoldDB" id="A0A316DY61"/>
<evidence type="ECO:0000259" key="2">
    <source>
        <dbReference type="Pfam" id="PF08862"/>
    </source>
</evidence>
<dbReference type="InterPro" id="IPR014960">
    <property type="entry name" value="DUF1828"/>
</dbReference>
<keyword evidence="6" id="KW-1185">Reference proteome</keyword>
<organism evidence="4 5">
    <name type="scientific">Maribacter polysiphoniae</name>
    <dbReference type="NCBI Taxonomy" id="429344"/>
    <lineage>
        <taxon>Bacteria</taxon>
        <taxon>Pseudomonadati</taxon>
        <taxon>Bacteroidota</taxon>
        <taxon>Flavobacteriia</taxon>
        <taxon>Flavobacteriales</taxon>
        <taxon>Flavobacteriaceae</taxon>
        <taxon>Maribacter</taxon>
    </lineage>
</organism>
<dbReference type="Proteomes" id="UP000245667">
    <property type="component" value="Unassembled WGS sequence"/>
</dbReference>
<dbReference type="InterPro" id="IPR014961">
    <property type="entry name" value="DUF1829"/>
</dbReference>
<feature type="domain" description="DUF1828" evidence="1">
    <location>
        <begin position="34"/>
        <end position="123"/>
    </location>
</feature>
<gene>
    <name evidence="3" type="ORF">HZY62_04340</name>
    <name evidence="4" type="ORF">LX92_02380</name>
</gene>
<accession>A0A316DY61</accession>